<dbReference type="InterPro" id="IPR019282">
    <property type="entry name" value="Glycoamylase-like_cons_dom"/>
</dbReference>
<reference evidence="2" key="1">
    <citation type="submission" date="2020-10" db="EMBL/GenBank/DDBJ databases">
        <authorList>
            <person name="Gilroy R."/>
        </authorList>
    </citation>
    <scope>NUCLEOTIDE SEQUENCE</scope>
    <source>
        <strain evidence="2">6919</strain>
    </source>
</reference>
<evidence type="ECO:0000259" key="1">
    <source>
        <dbReference type="Pfam" id="PF10091"/>
    </source>
</evidence>
<protein>
    <submittedName>
        <fullName evidence="2">Beta-glucosidase</fullName>
    </submittedName>
</protein>
<feature type="domain" description="Glycoamylase-like" evidence="1">
    <location>
        <begin position="290"/>
        <end position="505"/>
    </location>
</feature>
<evidence type="ECO:0000313" key="3">
    <source>
        <dbReference type="Proteomes" id="UP000823598"/>
    </source>
</evidence>
<dbReference type="EMBL" id="JADIMC010000053">
    <property type="protein sequence ID" value="MBO8476235.1"/>
    <property type="molecule type" value="Genomic_DNA"/>
</dbReference>
<dbReference type="Pfam" id="PF10091">
    <property type="entry name" value="Glycoamylase"/>
    <property type="match status" value="1"/>
</dbReference>
<dbReference type="Gene3D" id="1.50.10.140">
    <property type="match status" value="1"/>
</dbReference>
<name>A0A9D9IPY9_9BACT</name>
<dbReference type="Proteomes" id="UP000823598">
    <property type="component" value="Unassembled WGS sequence"/>
</dbReference>
<gene>
    <name evidence="2" type="ORF">IAB88_04515</name>
</gene>
<comment type="caution">
    <text evidence="2">The sequence shown here is derived from an EMBL/GenBank/DDBJ whole genome shotgun (WGS) entry which is preliminary data.</text>
</comment>
<dbReference type="PROSITE" id="PS51257">
    <property type="entry name" value="PROKAR_LIPOPROTEIN"/>
    <property type="match status" value="1"/>
</dbReference>
<dbReference type="AlphaFoldDB" id="A0A9D9IPY9"/>
<reference evidence="2" key="2">
    <citation type="journal article" date="2021" name="PeerJ">
        <title>Extensive microbial diversity within the chicken gut microbiome revealed by metagenomics and culture.</title>
        <authorList>
            <person name="Gilroy R."/>
            <person name="Ravi A."/>
            <person name="Getino M."/>
            <person name="Pursley I."/>
            <person name="Horton D.L."/>
            <person name="Alikhan N.F."/>
            <person name="Baker D."/>
            <person name="Gharbi K."/>
            <person name="Hall N."/>
            <person name="Watson M."/>
            <person name="Adriaenssens E.M."/>
            <person name="Foster-Nyarko E."/>
            <person name="Jarju S."/>
            <person name="Secka A."/>
            <person name="Antonio M."/>
            <person name="Oren A."/>
            <person name="Chaudhuri R.R."/>
            <person name="La Ragione R."/>
            <person name="Hildebrand F."/>
            <person name="Pallen M.J."/>
        </authorList>
    </citation>
    <scope>NUCLEOTIDE SEQUENCE</scope>
    <source>
        <strain evidence="2">6919</strain>
    </source>
</reference>
<sequence length="524" mass="58596">MKIFKYLSLLILTIAFTSCKDEEKEPVPQPTGAIDFTAVADGTTITLSWTTKEKVDIWRATEGVDFIEIASNVAESPYIDNVDNVSDNDEVTYRVVTAGSGINNSEVMRKEQTVRIETLTDDELLDIVQSSTLKYFYDFAHSSGMIRERDTSGDVVTTGGTGFGVMALIAGAERGFISRDEAFTQIRKITDFLMAAPRFHGAYAHWYNGSSRAVVPFSDKDDGGDLVETSLLFQGLLTAKEYFAEGNTEEAALAKDIDKLWREIEWTHYVKDNKLMWHWSENYGFEMNLAITGWNEAMIVYVLAGCSPTYPINKSVYSNGFQDNGGIRGGSTYYGFQSLIGDGMNNPLFFAHYSFLGLDPRGLKDDICEDYFLNNKNHTLIHRAYCIDNPKDYTGYGENLWGLTASDCPVAGYTAHSPNNDNGTISPTAALSSMPYTPEESMDVLKHLYRDLGMLGNYGFYDAINLSVEPDKQIVRSFLAIDQGPIIVMIENYRSQLLWSLFMRNADIRNGLPRLGFSSSQHNI</sequence>
<evidence type="ECO:0000313" key="2">
    <source>
        <dbReference type="EMBL" id="MBO8476235.1"/>
    </source>
</evidence>
<proteinExistence type="predicted"/>
<accession>A0A9D9IPY9</accession>
<organism evidence="2 3">
    <name type="scientific">Candidatus Limisoma faecipullorum</name>
    <dbReference type="NCBI Taxonomy" id="2840854"/>
    <lineage>
        <taxon>Bacteria</taxon>
        <taxon>Pseudomonadati</taxon>
        <taxon>Bacteroidota</taxon>
        <taxon>Bacteroidia</taxon>
        <taxon>Bacteroidales</taxon>
        <taxon>Candidatus Limisoma</taxon>
    </lineage>
</organism>